<feature type="transmembrane region" description="Helical" evidence="7">
    <location>
        <begin position="110"/>
        <end position="130"/>
    </location>
</feature>
<proteinExistence type="inferred from homology"/>
<dbReference type="InterPro" id="IPR000515">
    <property type="entry name" value="MetI-like"/>
</dbReference>
<evidence type="ECO:0000256" key="6">
    <source>
        <dbReference type="ARBA" id="ARBA00023136"/>
    </source>
</evidence>
<dbReference type="InterPro" id="IPR050901">
    <property type="entry name" value="BP-dep_ABC_trans_perm"/>
</dbReference>
<keyword evidence="6 7" id="KW-0472">Membrane</keyword>
<organism evidence="9 10">
    <name type="scientific">Kaistia dalseonensis</name>
    <dbReference type="NCBI Taxonomy" id="410840"/>
    <lineage>
        <taxon>Bacteria</taxon>
        <taxon>Pseudomonadati</taxon>
        <taxon>Pseudomonadota</taxon>
        <taxon>Alphaproteobacteria</taxon>
        <taxon>Hyphomicrobiales</taxon>
        <taxon>Kaistiaceae</taxon>
        <taxon>Kaistia</taxon>
    </lineage>
</organism>
<sequence length="278" mass="30084">MRQNPLMMFLRIVVFAIAVFVLNFPLIATLLTSFKSDAEISANPALWIDQPTLANYAGILAIRDRFDIFHYLGNSVFAAGVGAVLATLLAFPAAYAIVRHEVGERWLLPMVTNLRAIPLIIFSIPIYLVYQQLHLLDTKIGLALILCLVNLPLVLALIVNGIRSLPIEVEEAARVDGANTFAILTRIVLPMALPAIASSLILAFIYSWNEFLFGLILTTQNAVPMTVGASFFFSASGGGVQWGIASAVMIISTLPPLLISLVAYRYIGRSLAAGAVKG</sequence>
<evidence type="ECO:0000256" key="7">
    <source>
        <dbReference type="RuleBase" id="RU363032"/>
    </source>
</evidence>
<name>A0ABU0H4Y6_9HYPH</name>
<feature type="transmembrane region" description="Helical" evidence="7">
    <location>
        <begin position="245"/>
        <end position="267"/>
    </location>
</feature>
<keyword evidence="10" id="KW-1185">Reference proteome</keyword>
<dbReference type="CDD" id="cd06261">
    <property type="entry name" value="TM_PBP2"/>
    <property type="match status" value="1"/>
</dbReference>
<keyword evidence="4 7" id="KW-0812">Transmembrane</keyword>
<comment type="caution">
    <text evidence="9">The sequence shown here is derived from an EMBL/GenBank/DDBJ whole genome shotgun (WGS) entry which is preliminary data.</text>
</comment>
<keyword evidence="5 7" id="KW-1133">Transmembrane helix</keyword>
<reference evidence="9 10" key="1">
    <citation type="submission" date="2023-07" db="EMBL/GenBank/DDBJ databases">
        <title>Genomic Encyclopedia of Type Strains, Phase IV (KMG-IV): sequencing the most valuable type-strain genomes for metagenomic binning, comparative biology and taxonomic classification.</title>
        <authorList>
            <person name="Goeker M."/>
        </authorList>
    </citation>
    <scope>NUCLEOTIDE SEQUENCE [LARGE SCALE GENOMIC DNA]</scope>
    <source>
        <strain evidence="9 10">B6-8</strain>
    </source>
</reference>
<feature type="domain" description="ABC transmembrane type-1" evidence="8">
    <location>
        <begin position="72"/>
        <end position="263"/>
    </location>
</feature>
<keyword evidence="3" id="KW-1003">Cell membrane</keyword>
<evidence type="ECO:0000256" key="5">
    <source>
        <dbReference type="ARBA" id="ARBA00022989"/>
    </source>
</evidence>
<keyword evidence="2 7" id="KW-0813">Transport</keyword>
<dbReference type="InterPro" id="IPR035906">
    <property type="entry name" value="MetI-like_sf"/>
</dbReference>
<feature type="transmembrane region" description="Helical" evidence="7">
    <location>
        <begin position="183"/>
        <end position="205"/>
    </location>
</feature>
<dbReference type="PANTHER" id="PTHR32243">
    <property type="entry name" value="MALTOSE TRANSPORT SYSTEM PERMEASE-RELATED"/>
    <property type="match status" value="1"/>
</dbReference>
<comment type="similarity">
    <text evidence="7">Belongs to the binding-protein-dependent transport system permease family.</text>
</comment>
<dbReference type="Gene3D" id="1.10.3720.10">
    <property type="entry name" value="MetI-like"/>
    <property type="match status" value="1"/>
</dbReference>
<dbReference type="SUPFAM" id="SSF161098">
    <property type="entry name" value="MetI-like"/>
    <property type="match status" value="1"/>
</dbReference>
<dbReference type="EMBL" id="JAUSVO010000002">
    <property type="protein sequence ID" value="MDQ0437374.1"/>
    <property type="molecule type" value="Genomic_DNA"/>
</dbReference>
<feature type="transmembrane region" description="Helical" evidence="7">
    <location>
        <begin position="12"/>
        <end position="34"/>
    </location>
</feature>
<evidence type="ECO:0000313" key="9">
    <source>
        <dbReference type="EMBL" id="MDQ0437374.1"/>
    </source>
</evidence>
<feature type="transmembrane region" description="Helical" evidence="7">
    <location>
        <begin position="76"/>
        <end position="98"/>
    </location>
</feature>
<dbReference type="PROSITE" id="PS50928">
    <property type="entry name" value="ABC_TM1"/>
    <property type="match status" value="1"/>
</dbReference>
<dbReference type="PANTHER" id="PTHR32243:SF18">
    <property type="entry name" value="INNER MEMBRANE ABC TRANSPORTER PERMEASE PROTEIN YCJP"/>
    <property type="match status" value="1"/>
</dbReference>
<accession>A0ABU0H4Y6</accession>
<keyword evidence="9" id="KW-0762">Sugar transport</keyword>
<evidence type="ECO:0000256" key="1">
    <source>
        <dbReference type="ARBA" id="ARBA00004651"/>
    </source>
</evidence>
<gene>
    <name evidence="9" type="ORF">QO014_001759</name>
</gene>
<dbReference type="RefSeq" id="WP_266348300.1">
    <property type="nucleotide sequence ID" value="NZ_JAPKNG010000002.1"/>
</dbReference>
<dbReference type="Pfam" id="PF00528">
    <property type="entry name" value="BPD_transp_1"/>
    <property type="match status" value="1"/>
</dbReference>
<feature type="transmembrane region" description="Helical" evidence="7">
    <location>
        <begin position="142"/>
        <end position="162"/>
    </location>
</feature>
<comment type="subcellular location">
    <subcellularLocation>
        <location evidence="1 7">Cell membrane</location>
        <topology evidence="1 7">Multi-pass membrane protein</topology>
    </subcellularLocation>
</comment>
<evidence type="ECO:0000256" key="3">
    <source>
        <dbReference type="ARBA" id="ARBA00022475"/>
    </source>
</evidence>
<evidence type="ECO:0000259" key="8">
    <source>
        <dbReference type="PROSITE" id="PS50928"/>
    </source>
</evidence>
<evidence type="ECO:0000256" key="2">
    <source>
        <dbReference type="ARBA" id="ARBA00022448"/>
    </source>
</evidence>
<protein>
    <submittedName>
        <fullName evidence="9">Multiple sugar transport system permease protein</fullName>
    </submittedName>
</protein>
<evidence type="ECO:0000256" key="4">
    <source>
        <dbReference type="ARBA" id="ARBA00022692"/>
    </source>
</evidence>
<evidence type="ECO:0000313" key="10">
    <source>
        <dbReference type="Proteomes" id="UP001241603"/>
    </source>
</evidence>
<dbReference type="Proteomes" id="UP001241603">
    <property type="component" value="Unassembled WGS sequence"/>
</dbReference>